<dbReference type="STRING" id="1142394.PSMK_29370"/>
<dbReference type="KEGG" id="phm:PSMK_29370"/>
<dbReference type="GO" id="GO:0004803">
    <property type="term" value="F:transposase activity"/>
    <property type="evidence" value="ECO:0007669"/>
    <property type="project" value="InterPro"/>
</dbReference>
<evidence type="ECO:0000313" key="4">
    <source>
        <dbReference type="Proteomes" id="UP000007881"/>
    </source>
</evidence>
<evidence type="ECO:0000259" key="2">
    <source>
        <dbReference type="SMART" id="SM01321"/>
    </source>
</evidence>
<reference evidence="3 4" key="1">
    <citation type="submission" date="2012-02" db="EMBL/GenBank/DDBJ databases">
        <title>Complete genome sequence of Phycisphaera mikurensis NBRC 102666.</title>
        <authorList>
            <person name="Ankai A."/>
            <person name="Hosoyama A."/>
            <person name="Terui Y."/>
            <person name="Sekine M."/>
            <person name="Fukai R."/>
            <person name="Kato Y."/>
            <person name="Nakamura S."/>
            <person name="Yamada-Narita S."/>
            <person name="Kawakoshi A."/>
            <person name="Fukunaga Y."/>
            <person name="Yamazaki S."/>
            <person name="Fujita N."/>
        </authorList>
    </citation>
    <scope>NUCLEOTIDE SEQUENCE [LARGE SCALE GENOMIC DNA]</scope>
    <source>
        <strain evidence="4">NBRC 102666 / KCTC 22515 / FYK2301M01</strain>
    </source>
</reference>
<dbReference type="GO" id="GO:0003677">
    <property type="term" value="F:DNA binding"/>
    <property type="evidence" value="ECO:0007669"/>
    <property type="project" value="InterPro"/>
</dbReference>
<evidence type="ECO:0000256" key="1">
    <source>
        <dbReference type="SAM" id="MobiDB-lite"/>
    </source>
</evidence>
<dbReference type="Gene3D" id="3.30.70.1290">
    <property type="entry name" value="Transposase IS200-like"/>
    <property type="match status" value="1"/>
</dbReference>
<accession>I0IIK8</accession>
<organism evidence="3 4">
    <name type="scientific">Phycisphaera mikurensis (strain NBRC 102666 / KCTC 22515 / FYK2301M01)</name>
    <dbReference type="NCBI Taxonomy" id="1142394"/>
    <lineage>
        <taxon>Bacteria</taxon>
        <taxon>Pseudomonadati</taxon>
        <taxon>Planctomycetota</taxon>
        <taxon>Phycisphaerae</taxon>
        <taxon>Phycisphaerales</taxon>
        <taxon>Phycisphaeraceae</taxon>
        <taxon>Phycisphaera</taxon>
    </lineage>
</organism>
<dbReference type="RefSeq" id="WP_014438304.1">
    <property type="nucleotide sequence ID" value="NC_017080.1"/>
</dbReference>
<dbReference type="HOGENOM" id="CLU_876775_0_0_0"/>
<feature type="domain" description="Transposase IS200-like" evidence="2">
    <location>
        <begin position="12"/>
        <end position="193"/>
    </location>
</feature>
<dbReference type="eggNOG" id="COG1943">
    <property type="taxonomic scope" value="Bacteria"/>
</dbReference>
<proteinExistence type="predicted"/>
<dbReference type="SUPFAM" id="SSF143422">
    <property type="entry name" value="Transposase IS200-like"/>
    <property type="match status" value="1"/>
</dbReference>
<name>I0IIK8_PHYMF</name>
<dbReference type="InterPro" id="IPR036515">
    <property type="entry name" value="Transposase_17_sf"/>
</dbReference>
<evidence type="ECO:0000313" key="3">
    <source>
        <dbReference type="EMBL" id="BAM05096.1"/>
    </source>
</evidence>
<dbReference type="PANTHER" id="PTHR34322:SF2">
    <property type="entry name" value="TRANSPOSASE IS200-LIKE DOMAIN-CONTAINING PROTEIN"/>
    <property type="match status" value="1"/>
</dbReference>
<dbReference type="AlphaFoldDB" id="I0IIK8"/>
<dbReference type="SMART" id="SM01321">
    <property type="entry name" value="Y1_Tnp"/>
    <property type="match status" value="1"/>
</dbReference>
<dbReference type="GO" id="GO:0006313">
    <property type="term" value="P:DNA transposition"/>
    <property type="evidence" value="ECO:0007669"/>
    <property type="project" value="InterPro"/>
</dbReference>
<gene>
    <name evidence="3" type="ordered locus">PSMK_29370</name>
</gene>
<protein>
    <recommendedName>
        <fullName evidence="2">Transposase IS200-like domain-containing protein</fullName>
    </recommendedName>
</protein>
<feature type="region of interest" description="Disordered" evidence="1">
    <location>
        <begin position="219"/>
        <end position="250"/>
    </location>
</feature>
<dbReference type="EMBL" id="AP012338">
    <property type="protein sequence ID" value="BAM05096.1"/>
    <property type="molecule type" value="Genomic_DNA"/>
</dbReference>
<dbReference type="Proteomes" id="UP000007881">
    <property type="component" value="Chromosome"/>
</dbReference>
<sequence>MRQIRSHVLVESRPAIYHVTSRCSRSLHLLVPGRGGKTPDPPAEPADLRKQLVMAQLDRLTEATTVEVLGFSLMNNHVHLILRTDPRGAEAWSAEEVVRRWLRIHPKRNRAREAVETSEEAIAEMAADADAVEATRKKLVSLPQFMKDLKQHVAQEGNKLEGVGGSFWEGVYKCKRIEDEEQLVATMVYVDLNPFAAGACDTPEEGRYTSLAGRLRRDVPAAERAAENEPDGPADRGPPGRREAVGPRCPLPQRRRCGAWLRPLDESAEAQRRRGQRPLADGDAVRAASAGTVMAGLSLRVYLRLVDAVARRIRQGKQRLHANTRGVFERIGLNAEAVAGRVLALTSRHADRRSGSAPAASAG</sequence>
<keyword evidence="4" id="KW-1185">Reference proteome</keyword>
<dbReference type="InterPro" id="IPR002686">
    <property type="entry name" value="Transposase_17"/>
</dbReference>
<dbReference type="PANTHER" id="PTHR34322">
    <property type="entry name" value="TRANSPOSASE, Y1_TNP DOMAIN-CONTAINING"/>
    <property type="match status" value="1"/>
</dbReference>